<dbReference type="GO" id="GO:0009249">
    <property type="term" value="P:protein lipoylation"/>
    <property type="evidence" value="ECO:0007669"/>
    <property type="project" value="InterPro"/>
</dbReference>
<dbReference type="SUPFAM" id="SSF55681">
    <property type="entry name" value="Class II aaRS and biotin synthetases"/>
    <property type="match status" value="1"/>
</dbReference>
<name>A0A4C2E4E0_9SACH</name>
<dbReference type="GO" id="GO:0005739">
    <property type="term" value="C:mitochondrion"/>
    <property type="evidence" value="ECO:0007669"/>
    <property type="project" value="TreeGrafter"/>
</dbReference>
<feature type="domain" description="BPL/LPL catalytic" evidence="5">
    <location>
        <begin position="135"/>
        <end position="308"/>
    </location>
</feature>
<comment type="caution">
    <text evidence="6">The sequence shown here is derived from an EMBL/GenBank/DDBJ whole genome shotgun (WGS) entry which is preliminary data.</text>
</comment>
<dbReference type="InterPro" id="IPR004143">
    <property type="entry name" value="BPL_LPL_catalytic"/>
</dbReference>
<gene>
    <name evidence="6" type="primary">AIM22</name>
    <name evidence="6" type="ORF">ZYGM_004917</name>
</gene>
<organism evidence="6 7">
    <name type="scientific">Zygosaccharomyces mellis</name>
    <dbReference type="NCBI Taxonomy" id="42258"/>
    <lineage>
        <taxon>Eukaryota</taxon>
        <taxon>Fungi</taxon>
        <taxon>Dikarya</taxon>
        <taxon>Ascomycota</taxon>
        <taxon>Saccharomycotina</taxon>
        <taxon>Saccharomycetes</taxon>
        <taxon>Saccharomycetales</taxon>
        <taxon>Saccharomycetaceae</taxon>
        <taxon>Zygosaccharomyces</taxon>
    </lineage>
</organism>
<evidence type="ECO:0000256" key="2">
    <source>
        <dbReference type="ARBA" id="ARBA00005085"/>
    </source>
</evidence>
<dbReference type="UniPathway" id="UPA00537">
    <property type="reaction ID" value="UER00595"/>
</dbReference>
<dbReference type="OrthoDB" id="201621at2759"/>
<dbReference type="GO" id="GO:0017118">
    <property type="term" value="F:lipoyltransferase activity"/>
    <property type="evidence" value="ECO:0007669"/>
    <property type="project" value="TreeGrafter"/>
</dbReference>
<keyword evidence="6" id="KW-0436">Ligase</keyword>
<comment type="pathway">
    <text evidence="2">Protein modification; protein lipoylation via exogenous pathway; protein N(6)-(lipoyl)lysine from lipoate: step 2/2.</text>
</comment>
<dbReference type="Pfam" id="PF21948">
    <property type="entry name" value="LplA-B_cat"/>
    <property type="match status" value="1"/>
</dbReference>
<dbReference type="InterPro" id="IPR004562">
    <property type="entry name" value="LipoylTrfase_LipoateP_Ligase"/>
</dbReference>
<keyword evidence="7" id="KW-1185">Reference proteome</keyword>
<evidence type="ECO:0000256" key="3">
    <source>
        <dbReference type="ARBA" id="ARBA00008242"/>
    </source>
</evidence>
<dbReference type="Gene3D" id="3.30.930.10">
    <property type="entry name" value="Bira Bifunctional Protein, Domain 2"/>
    <property type="match status" value="1"/>
</dbReference>
<dbReference type="GO" id="GO:0016874">
    <property type="term" value="F:ligase activity"/>
    <property type="evidence" value="ECO:0007669"/>
    <property type="project" value="UniProtKB-KW"/>
</dbReference>
<evidence type="ECO:0000259" key="5">
    <source>
        <dbReference type="PROSITE" id="PS51733"/>
    </source>
</evidence>
<dbReference type="PROSITE" id="PS51733">
    <property type="entry name" value="BPL_LPL_CATALYTIC"/>
    <property type="match status" value="1"/>
</dbReference>
<accession>A0A4C2E4E0</accession>
<comment type="similarity">
    <text evidence="3">Belongs to the LplA family.</text>
</comment>
<evidence type="ECO:0000256" key="4">
    <source>
        <dbReference type="ARBA" id="ARBA00015925"/>
    </source>
</evidence>
<evidence type="ECO:0000313" key="7">
    <source>
        <dbReference type="Proteomes" id="UP000301737"/>
    </source>
</evidence>
<evidence type="ECO:0000313" key="6">
    <source>
        <dbReference type="EMBL" id="GCE97362.1"/>
    </source>
</evidence>
<dbReference type="PANTHER" id="PTHR12561">
    <property type="entry name" value="LIPOATE-PROTEIN LIGASE"/>
    <property type="match status" value="1"/>
</dbReference>
<dbReference type="PANTHER" id="PTHR12561:SF3">
    <property type="entry name" value="LIPOYLTRANSFERASE 1, MITOCHONDRIAL"/>
    <property type="match status" value="1"/>
</dbReference>
<dbReference type="Proteomes" id="UP000301737">
    <property type="component" value="Unassembled WGS sequence"/>
</dbReference>
<sequence length="398" mass="45530">MSLLVSKGLSLRLPSRIVVSCHRSLVQQTPFDLDEGDDEKYRSFNNMYVDMFTPGNDLKAPFNGKEVRKSVNELDEINQEIDQLYNVGYHKITALELENLVKREGRFVLRSLSTDPYYNLALEDYVFSHTPISDRFFSHRLLFYKNDNCVVIGKNQTVWKEVFLNNLAQRGYEFIRRLSGGGAVVHDLGNINYSFITSRKEFDREFFNKLIVKWLINKYPDMPLQLNSRGDITLNGNKVSGSAFKIAKGKAYHHGTMLVQSNLEKFKGLLKPDHIDGLRWNCNSVESVRSKVANIPLRAVHEFIDICVTGWQNHFPLANKVPVYYCDQSVAINDDIKNTISKLKSDEWKYFSGPNFCVKIEQGNHDISVQKGIIVDSTIPGTVGMSFKDFSSSFPKLL</sequence>
<dbReference type="NCBIfam" id="TIGR00545">
    <property type="entry name" value="lipoyltrans"/>
    <property type="match status" value="1"/>
</dbReference>
<evidence type="ECO:0000256" key="1">
    <source>
        <dbReference type="ARBA" id="ARBA00003253"/>
    </source>
</evidence>
<dbReference type="InterPro" id="IPR045864">
    <property type="entry name" value="aa-tRNA-synth_II/BPL/LPL"/>
</dbReference>
<dbReference type="EMBL" id="BIMX01000001">
    <property type="protein sequence ID" value="GCE97362.1"/>
    <property type="molecule type" value="Genomic_DNA"/>
</dbReference>
<protein>
    <recommendedName>
        <fullName evidence="4">Putative lipoate-protein ligase A</fullName>
    </recommendedName>
</protein>
<proteinExistence type="inferred from homology"/>
<dbReference type="AlphaFoldDB" id="A0A4C2E4E0"/>
<comment type="function">
    <text evidence="1">Catalyzes both the ATP-dependent activation of exogenously supplied lipoate to lipoyl-AMP and the transfer of the activated lipoyl onto the lipoyl domains of lipoate-dependent enzymes.</text>
</comment>
<dbReference type="CDD" id="cd16443">
    <property type="entry name" value="LplA"/>
    <property type="match status" value="1"/>
</dbReference>
<reference evidence="6 7" key="1">
    <citation type="submission" date="2019-01" db="EMBL/GenBank/DDBJ databases">
        <title>Draft Genome Sequencing of Zygosaccharomyces mellis Ca-7.</title>
        <authorList>
            <person name="Shiwa Y."/>
            <person name="Kanesaki Y."/>
            <person name="Ishige T."/>
            <person name="Mura K."/>
            <person name="Hori T."/>
            <person name="Tamura T."/>
        </authorList>
    </citation>
    <scope>NUCLEOTIDE SEQUENCE [LARGE SCALE GENOMIC DNA]</scope>
    <source>
        <strain evidence="6 7">Ca-7</strain>
    </source>
</reference>